<dbReference type="Pfam" id="PF13704">
    <property type="entry name" value="Glyco_tranf_2_4"/>
    <property type="match status" value="1"/>
</dbReference>
<evidence type="ECO:0000256" key="3">
    <source>
        <dbReference type="ARBA" id="ARBA00022989"/>
    </source>
</evidence>
<dbReference type="PANTHER" id="PTHR21461">
    <property type="entry name" value="GLYCOSYLTRANSFERASE FAMILY 92 PROTEIN"/>
    <property type="match status" value="1"/>
</dbReference>
<keyword evidence="3" id="KW-0472">Membrane</keyword>
<dbReference type="RefSeq" id="WP_344846202.1">
    <property type="nucleotide sequence ID" value="NZ_BAABDF010000007.1"/>
</dbReference>
<evidence type="ECO:0000313" key="5">
    <source>
        <dbReference type="Proteomes" id="UP001399917"/>
    </source>
</evidence>
<sequence>MERLGITCLRDEGPWLLDWIAHHQAAGITHFLIASHDLSDGSGALLDALADAGHITHLPFTPKGPRPPQWQALKLFAKHDLYRAAEQALFFDVDEYLVVSDGGNISNLLPDDADAMPLRWHLFGHSGRSQWEDTPVTDRFTRAAPDFVAVPTANHFKTLHRPSAFDGLGVHRPKGKQARWVDTFAKPMPSRFMEGQSFIQLLGHLTLPERAWLNHYSVRSIEEFVLKAARGLPNHTEKPVDAGYWALRNFNTQEDLRIEPMQEATRAARSALAEFNPLHDACVSYHRGVLEKLKRRKEVVDLMWQLELMQTSTPPRFGKLRDHARLIQGIGQEVSDG</sequence>
<reference evidence="5" key="1">
    <citation type="journal article" date="2019" name="Int. J. Syst. Evol. Microbiol.">
        <title>The Global Catalogue of Microorganisms (GCM) 10K type strain sequencing project: providing services to taxonomists for standard genome sequencing and annotation.</title>
        <authorList>
            <consortium name="The Broad Institute Genomics Platform"/>
            <consortium name="The Broad Institute Genome Sequencing Center for Infectious Disease"/>
            <person name="Wu L."/>
            <person name="Ma J."/>
        </authorList>
    </citation>
    <scope>NUCLEOTIDE SEQUENCE [LARGE SCALE GENOMIC DNA]</scope>
    <source>
        <strain evidence="5">JCM 17190</strain>
    </source>
</reference>
<organism evidence="4 5">
    <name type="scientific">Celeribacter arenosi</name>
    <dbReference type="NCBI Taxonomy" id="792649"/>
    <lineage>
        <taxon>Bacteria</taxon>
        <taxon>Pseudomonadati</taxon>
        <taxon>Pseudomonadota</taxon>
        <taxon>Alphaproteobacteria</taxon>
        <taxon>Rhodobacterales</taxon>
        <taxon>Roseobacteraceae</taxon>
        <taxon>Celeribacter</taxon>
    </lineage>
</organism>
<comment type="subcellular location">
    <subcellularLocation>
        <location evidence="1">Membrane</location>
        <topology evidence="1">Single-pass membrane protein</topology>
    </subcellularLocation>
</comment>
<evidence type="ECO:0008006" key="6">
    <source>
        <dbReference type="Google" id="ProtNLM"/>
    </source>
</evidence>
<dbReference type="PANTHER" id="PTHR21461:SF69">
    <property type="entry name" value="GLYCOSYLTRANSFERASE FAMILY 92 PROTEIN"/>
    <property type="match status" value="1"/>
</dbReference>
<gene>
    <name evidence="4" type="ORF">GCM10022404_16270</name>
</gene>
<proteinExistence type="predicted"/>
<evidence type="ECO:0000313" key="4">
    <source>
        <dbReference type="EMBL" id="GAA3866869.1"/>
    </source>
</evidence>
<dbReference type="EMBL" id="BAABDF010000007">
    <property type="protein sequence ID" value="GAA3866869.1"/>
    <property type="molecule type" value="Genomic_DNA"/>
</dbReference>
<dbReference type="Proteomes" id="UP001399917">
    <property type="component" value="Unassembled WGS sequence"/>
</dbReference>
<evidence type="ECO:0000256" key="2">
    <source>
        <dbReference type="ARBA" id="ARBA00022692"/>
    </source>
</evidence>
<keyword evidence="2" id="KW-0812">Transmembrane</keyword>
<comment type="caution">
    <text evidence="4">The sequence shown here is derived from an EMBL/GenBank/DDBJ whole genome shotgun (WGS) entry which is preliminary data.</text>
</comment>
<evidence type="ECO:0000256" key="1">
    <source>
        <dbReference type="ARBA" id="ARBA00004167"/>
    </source>
</evidence>
<name>A0ABP7K5W8_9RHOB</name>
<keyword evidence="5" id="KW-1185">Reference proteome</keyword>
<keyword evidence="3" id="KW-1133">Transmembrane helix</keyword>
<accession>A0ABP7K5W8</accession>
<protein>
    <recommendedName>
        <fullName evidence="6">Glycosyl transferase family 2</fullName>
    </recommendedName>
</protein>